<feature type="domain" description="Beta-lactamase-related" evidence="2">
    <location>
        <begin position="43"/>
        <end position="334"/>
    </location>
</feature>
<protein>
    <submittedName>
        <fullName evidence="3">Beta-lactamase family protein</fullName>
    </submittedName>
</protein>
<evidence type="ECO:0000313" key="4">
    <source>
        <dbReference type="Proteomes" id="UP000640426"/>
    </source>
</evidence>
<keyword evidence="4" id="KW-1185">Reference proteome</keyword>
<dbReference type="InterPro" id="IPR012338">
    <property type="entry name" value="Beta-lactam/transpept-like"/>
</dbReference>
<comment type="caution">
    <text evidence="3">The sequence shown here is derived from an EMBL/GenBank/DDBJ whole genome shotgun (WGS) entry which is preliminary data.</text>
</comment>
<dbReference type="Pfam" id="PF00144">
    <property type="entry name" value="Beta-lactamase"/>
    <property type="match status" value="1"/>
</dbReference>
<evidence type="ECO:0000313" key="3">
    <source>
        <dbReference type="EMBL" id="MBJ6123058.1"/>
    </source>
</evidence>
<dbReference type="EMBL" id="JAELXS010000008">
    <property type="protein sequence ID" value="MBJ6123058.1"/>
    <property type="molecule type" value="Genomic_DNA"/>
</dbReference>
<dbReference type="Proteomes" id="UP000640426">
    <property type="component" value="Unassembled WGS sequence"/>
</dbReference>
<reference evidence="4" key="1">
    <citation type="submission" date="2020-12" db="EMBL/GenBank/DDBJ databases">
        <title>Hymenobacter sp.</title>
        <authorList>
            <person name="Kim M.K."/>
        </authorList>
    </citation>
    <scope>NUCLEOTIDE SEQUENCE [LARGE SCALE GENOMIC DNA]</scope>
    <source>
        <strain evidence="4">BT553</strain>
    </source>
</reference>
<keyword evidence="1" id="KW-0732">Signal</keyword>
<dbReference type="Gene3D" id="3.40.710.10">
    <property type="entry name" value="DD-peptidase/beta-lactamase superfamily"/>
    <property type="match status" value="1"/>
</dbReference>
<feature type="signal peptide" evidence="1">
    <location>
        <begin position="1"/>
        <end position="17"/>
    </location>
</feature>
<organism evidence="3 4">
    <name type="scientific">Sphingomonas mollis</name>
    <dbReference type="NCBI Taxonomy" id="2795726"/>
    <lineage>
        <taxon>Bacteria</taxon>
        <taxon>Pseudomonadati</taxon>
        <taxon>Pseudomonadota</taxon>
        <taxon>Alphaproteobacteria</taxon>
        <taxon>Sphingomonadales</taxon>
        <taxon>Sphingomonadaceae</taxon>
        <taxon>Sphingomonas</taxon>
    </lineage>
</organism>
<evidence type="ECO:0000256" key="1">
    <source>
        <dbReference type="SAM" id="SignalP"/>
    </source>
</evidence>
<dbReference type="RefSeq" id="WP_199039723.1">
    <property type="nucleotide sequence ID" value="NZ_JAELXS010000008.1"/>
</dbReference>
<gene>
    <name evidence="3" type="ORF">JAO74_14770</name>
</gene>
<dbReference type="InterPro" id="IPR050789">
    <property type="entry name" value="Diverse_Enzym_Activities"/>
</dbReference>
<sequence length="357" mass="36997">MKRLLAALMLLAAPAVAQTGAAGDVARADAAAKARIDAAVPASGFVGVYTVYQGPRRITGGSVGVAAVGQPGGFAAESVWPWASVTKQVVATMVMQEVDKGHLSLDVPAGRYLPALGASAPTLRQLLRHRAGLRNPDDSVKDANGQPGFYTTGETGLGWCLRGRGAVGGQWRYNNCDYIVLGAILERTTRTALPALFAQRIAAPLGLTAHFATAAPADVDEAWNGGPDAAERATLVRYGAAGGLVGTAGDMATFDRALLSGSLLSRSALATMWAGDPALGHMALGQWAFTTPLSGCAAPVRIVERRGAIGRFQVRNLILPDQGLTIVLLTNRGDFDFGEIWQGKGPSHAILSSATCA</sequence>
<dbReference type="InterPro" id="IPR001466">
    <property type="entry name" value="Beta-lactam-related"/>
</dbReference>
<name>A0ABS0XSN7_9SPHN</name>
<accession>A0ABS0XSN7</accession>
<dbReference type="SUPFAM" id="SSF56601">
    <property type="entry name" value="beta-lactamase/transpeptidase-like"/>
    <property type="match status" value="1"/>
</dbReference>
<dbReference type="PANTHER" id="PTHR43283">
    <property type="entry name" value="BETA-LACTAMASE-RELATED"/>
    <property type="match status" value="1"/>
</dbReference>
<feature type="chain" id="PRO_5045126447" evidence="1">
    <location>
        <begin position="18"/>
        <end position="357"/>
    </location>
</feature>
<proteinExistence type="predicted"/>
<evidence type="ECO:0000259" key="2">
    <source>
        <dbReference type="Pfam" id="PF00144"/>
    </source>
</evidence>